<feature type="chain" id="PRO_5034247822" description="Secreted protein" evidence="1">
    <location>
        <begin position="23"/>
        <end position="95"/>
    </location>
</feature>
<keyword evidence="1" id="KW-0732">Signal</keyword>
<evidence type="ECO:0000313" key="2">
    <source>
        <dbReference type="EMBL" id="KAG5287282.1"/>
    </source>
</evidence>
<dbReference type="VEuPathDB" id="FungiDB:I7I52_11005"/>
<dbReference type="EMBL" id="JAEVHI010000007">
    <property type="protein sequence ID" value="KAG5287282.1"/>
    <property type="molecule type" value="Genomic_DNA"/>
</dbReference>
<reference evidence="2 3" key="1">
    <citation type="submission" date="2021-01" db="EMBL/GenBank/DDBJ databases">
        <title>Chromosome-level genome assembly of a human fungal pathogen reveals clustering of transcriptionally co-regulated genes.</title>
        <authorList>
            <person name="Voorhies M."/>
            <person name="Cohen S."/>
            <person name="Shea T.P."/>
            <person name="Petrus S."/>
            <person name="Munoz J.F."/>
            <person name="Poplawski S."/>
            <person name="Goldman W.E."/>
            <person name="Michael T."/>
            <person name="Cuomo C.A."/>
            <person name="Sil A."/>
            <person name="Beyhan S."/>
        </authorList>
    </citation>
    <scope>NUCLEOTIDE SEQUENCE [LARGE SCALE GENOMIC DNA]</scope>
    <source>
        <strain evidence="2 3">G184AR</strain>
    </source>
</reference>
<accession>A0A8H8CRP5</accession>
<comment type="caution">
    <text evidence="2">The sequence shown here is derived from an EMBL/GenBank/DDBJ whole genome shotgun (WGS) entry which is preliminary data.</text>
</comment>
<dbReference type="AlphaFoldDB" id="A0A8H8CRP5"/>
<evidence type="ECO:0000313" key="3">
    <source>
        <dbReference type="Proteomes" id="UP000670092"/>
    </source>
</evidence>
<organism evidence="2 3">
    <name type="scientific">Ajellomyces capsulatus</name>
    <name type="common">Darling's disease fungus</name>
    <name type="synonym">Histoplasma capsulatum</name>
    <dbReference type="NCBI Taxonomy" id="5037"/>
    <lineage>
        <taxon>Eukaryota</taxon>
        <taxon>Fungi</taxon>
        <taxon>Dikarya</taxon>
        <taxon>Ascomycota</taxon>
        <taxon>Pezizomycotina</taxon>
        <taxon>Eurotiomycetes</taxon>
        <taxon>Eurotiomycetidae</taxon>
        <taxon>Onygenales</taxon>
        <taxon>Ajellomycetaceae</taxon>
        <taxon>Histoplasma</taxon>
    </lineage>
</organism>
<proteinExistence type="predicted"/>
<name>A0A8H8CRP5_AJECA</name>
<gene>
    <name evidence="2" type="ORF">I7I52_11005</name>
</gene>
<feature type="signal peptide" evidence="1">
    <location>
        <begin position="1"/>
        <end position="22"/>
    </location>
</feature>
<sequence>MAMQFFDWIVWAAACTLHTARLQTSRLVLDWEACPLSYQPWRWSFLSHTPKRLPDVARLLSAQWIHSNIVLTRSTRLLTQNHTHTTLHTDAELNY</sequence>
<evidence type="ECO:0008006" key="4">
    <source>
        <dbReference type="Google" id="ProtNLM"/>
    </source>
</evidence>
<evidence type="ECO:0000256" key="1">
    <source>
        <dbReference type="SAM" id="SignalP"/>
    </source>
</evidence>
<dbReference type="Proteomes" id="UP000670092">
    <property type="component" value="Unassembled WGS sequence"/>
</dbReference>
<protein>
    <recommendedName>
        <fullName evidence="4">Secreted protein</fullName>
    </recommendedName>
</protein>